<organism evidence="2 3">
    <name type="scientific">Portunus trituberculatus</name>
    <name type="common">Swimming crab</name>
    <name type="synonym">Neptunus trituberculatus</name>
    <dbReference type="NCBI Taxonomy" id="210409"/>
    <lineage>
        <taxon>Eukaryota</taxon>
        <taxon>Metazoa</taxon>
        <taxon>Ecdysozoa</taxon>
        <taxon>Arthropoda</taxon>
        <taxon>Crustacea</taxon>
        <taxon>Multicrustacea</taxon>
        <taxon>Malacostraca</taxon>
        <taxon>Eumalacostraca</taxon>
        <taxon>Eucarida</taxon>
        <taxon>Decapoda</taxon>
        <taxon>Pleocyemata</taxon>
        <taxon>Brachyura</taxon>
        <taxon>Eubrachyura</taxon>
        <taxon>Portunoidea</taxon>
        <taxon>Portunidae</taxon>
        <taxon>Portuninae</taxon>
        <taxon>Portunus</taxon>
    </lineage>
</organism>
<protein>
    <submittedName>
        <fullName evidence="2">Uncharacterized protein</fullName>
    </submittedName>
</protein>
<comment type="caution">
    <text evidence="2">The sequence shown here is derived from an EMBL/GenBank/DDBJ whole genome shotgun (WGS) entry which is preliminary data.</text>
</comment>
<proteinExistence type="predicted"/>
<gene>
    <name evidence="2" type="ORF">E2C01_078360</name>
</gene>
<keyword evidence="3" id="KW-1185">Reference proteome</keyword>
<dbReference type="AlphaFoldDB" id="A0A5B7IPX7"/>
<name>A0A5B7IPX7_PORTR</name>
<evidence type="ECO:0000313" key="2">
    <source>
        <dbReference type="EMBL" id="MPC83646.1"/>
    </source>
</evidence>
<dbReference type="EMBL" id="VSRR010063037">
    <property type="protein sequence ID" value="MPC83646.1"/>
    <property type="molecule type" value="Genomic_DNA"/>
</dbReference>
<dbReference type="Proteomes" id="UP000324222">
    <property type="component" value="Unassembled WGS sequence"/>
</dbReference>
<reference evidence="2 3" key="1">
    <citation type="submission" date="2019-05" db="EMBL/GenBank/DDBJ databases">
        <title>Another draft genome of Portunus trituberculatus and its Hox gene families provides insights of decapod evolution.</title>
        <authorList>
            <person name="Jeong J.-H."/>
            <person name="Song I."/>
            <person name="Kim S."/>
            <person name="Choi T."/>
            <person name="Kim D."/>
            <person name="Ryu S."/>
            <person name="Kim W."/>
        </authorList>
    </citation>
    <scope>NUCLEOTIDE SEQUENCE [LARGE SCALE GENOMIC DNA]</scope>
    <source>
        <tissue evidence="2">Muscle</tissue>
    </source>
</reference>
<accession>A0A5B7IPX7</accession>
<sequence length="105" mass="11467">MDKCIIFTVSHHHHHHIPVQYINTISITLSSQYNLLLHPLSFLTSLPTPPSSPHCLHPSTSPPLTRYPPLLKNCDGAIILSPPPPSNLPPLQTLPSPSPPLRSPG</sequence>
<feature type="compositionally biased region" description="Pro residues" evidence="1">
    <location>
        <begin position="96"/>
        <end position="105"/>
    </location>
</feature>
<evidence type="ECO:0000256" key="1">
    <source>
        <dbReference type="SAM" id="MobiDB-lite"/>
    </source>
</evidence>
<evidence type="ECO:0000313" key="3">
    <source>
        <dbReference type="Proteomes" id="UP000324222"/>
    </source>
</evidence>
<feature type="region of interest" description="Disordered" evidence="1">
    <location>
        <begin position="81"/>
        <end position="105"/>
    </location>
</feature>